<gene>
    <name evidence="2" type="ORF">AAA799N04_01863</name>
</gene>
<name>A0A081RKN5_9ARCH</name>
<accession>A0A081RKN5</accession>
<comment type="caution">
    <text evidence="2">The sequence shown here is derived from an EMBL/GenBank/DDBJ whole genome shotgun (WGS) entry which is preliminary data.</text>
</comment>
<dbReference type="Proteomes" id="UP000028059">
    <property type="component" value="Unassembled WGS sequence"/>
</dbReference>
<organism evidence="2 3">
    <name type="scientific">Marine Group I thaumarchaeote SCGC AAA799-N04</name>
    <dbReference type="NCBI Taxonomy" id="1502293"/>
    <lineage>
        <taxon>Archaea</taxon>
        <taxon>Nitrososphaerota</taxon>
        <taxon>Marine Group I</taxon>
    </lineage>
</organism>
<dbReference type="EMBL" id="JOKN01000079">
    <property type="protein sequence ID" value="KEQ55758.1"/>
    <property type="molecule type" value="Genomic_DNA"/>
</dbReference>
<keyword evidence="3" id="KW-1185">Reference proteome</keyword>
<protein>
    <submittedName>
        <fullName evidence="2">Uncharacterized protein</fullName>
    </submittedName>
</protein>
<feature type="non-terminal residue" evidence="2">
    <location>
        <position position="21"/>
    </location>
</feature>
<feature type="region of interest" description="Disordered" evidence="1">
    <location>
        <begin position="1"/>
        <end position="21"/>
    </location>
</feature>
<dbReference type="AlphaFoldDB" id="A0A081RKN5"/>
<evidence type="ECO:0000313" key="2">
    <source>
        <dbReference type="EMBL" id="KEQ55758.1"/>
    </source>
</evidence>
<evidence type="ECO:0000256" key="1">
    <source>
        <dbReference type="SAM" id="MobiDB-lite"/>
    </source>
</evidence>
<sequence length="21" mass="2375">MPIDEKFVENLEVVGKTSHSD</sequence>
<evidence type="ECO:0000313" key="3">
    <source>
        <dbReference type="Proteomes" id="UP000028059"/>
    </source>
</evidence>
<proteinExistence type="predicted"/>
<reference evidence="2 3" key="1">
    <citation type="submission" date="2014-06" db="EMBL/GenBank/DDBJ databases">
        <authorList>
            <person name="Ngugi D.K."/>
            <person name="Blom J."/>
            <person name="Alam I."/>
            <person name="Rashid M."/>
            <person name="Ba Alawi W."/>
            <person name="Zhang G."/>
            <person name="Hikmawan T."/>
            <person name="Guan Y."/>
            <person name="Antunes A."/>
            <person name="Siam R."/>
            <person name="ElDorry H."/>
            <person name="Bajic V."/>
            <person name="Stingl U."/>
        </authorList>
    </citation>
    <scope>NUCLEOTIDE SEQUENCE [LARGE SCALE GENOMIC DNA]</scope>
    <source>
        <strain evidence="2">SCGC AAA799-N04</strain>
    </source>
</reference>